<gene>
    <name evidence="7" type="ORF">PC110_g13027</name>
    <name evidence="2" type="ORF">PC113_g5468</name>
    <name evidence="3" type="ORF">PC115_g11405</name>
    <name evidence="4" type="ORF">PC117_g12755</name>
    <name evidence="5" type="ORF">PC118_g4173</name>
    <name evidence="6" type="ORF">PC129_g10520</name>
</gene>
<dbReference type="InterPro" id="IPR043502">
    <property type="entry name" value="DNA/RNA_pol_sf"/>
</dbReference>
<evidence type="ECO:0000313" key="3">
    <source>
        <dbReference type="EMBL" id="KAG2915358.1"/>
    </source>
</evidence>
<feature type="compositionally biased region" description="Basic and acidic residues" evidence="1">
    <location>
        <begin position="24"/>
        <end position="37"/>
    </location>
</feature>
<dbReference type="Proteomes" id="UP000760860">
    <property type="component" value="Unassembled WGS sequence"/>
</dbReference>
<protein>
    <submittedName>
        <fullName evidence="7">Uncharacterized protein</fullName>
    </submittedName>
</protein>
<organism evidence="7 8">
    <name type="scientific">Phytophthora cactorum</name>
    <dbReference type="NCBI Taxonomy" id="29920"/>
    <lineage>
        <taxon>Eukaryota</taxon>
        <taxon>Sar</taxon>
        <taxon>Stramenopiles</taxon>
        <taxon>Oomycota</taxon>
        <taxon>Peronosporomycetes</taxon>
        <taxon>Peronosporales</taxon>
        <taxon>Peronosporaceae</taxon>
        <taxon>Phytophthora</taxon>
    </lineage>
</organism>
<dbReference type="EMBL" id="RCMV01000349">
    <property type="protein sequence ID" value="KAG3218675.1"/>
    <property type="molecule type" value="Genomic_DNA"/>
</dbReference>
<evidence type="ECO:0000256" key="1">
    <source>
        <dbReference type="SAM" id="MobiDB-lite"/>
    </source>
</evidence>
<comment type="caution">
    <text evidence="7">The sequence shown here is derived from an EMBL/GenBank/DDBJ whole genome shotgun (WGS) entry which is preliminary data.</text>
</comment>
<dbReference type="Proteomes" id="UP000697107">
    <property type="component" value="Unassembled WGS sequence"/>
</dbReference>
<dbReference type="EMBL" id="RCMI01000357">
    <property type="protein sequence ID" value="KAG2915358.1"/>
    <property type="molecule type" value="Genomic_DNA"/>
</dbReference>
<dbReference type="Proteomes" id="UP000735874">
    <property type="component" value="Unassembled WGS sequence"/>
</dbReference>
<dbReference type="SUPFAM" id="SSF56672">
    <property type="entry name" value="DNA/RNA polymerases"/>
    <property type="match status" value="1"/>
</dbReference>
<feature type="region of interest" description="Disordered" evidence="1">
    <location>
        <begin position="18"/>
        <end position="37"/>
    </location>
</feature>
<reference evidence="7 8" key="1">
    <citation type="submission" date="2018-01" db="EMBL/GenBank/DDBJ databases">
        <title>Draft genome of the strawberry crown rot pathogen Phytophthora cactorum.</title>
        <authorList>
            <person name="Armitage A.D."/>
            <person name="Lysoe E."/>
            <person name="Nellist C.F."/>
            <person name="Harrison R.J."/>
            <person name="Brurberg M.B."/>
        </authorList>
    </citation>
    <scope>NUCLEOTIDE SEQUENCE [LARGE SCALE GENOMIC DNA]</scope>
    <source>
        <strain evidence="7 8">10300</strain>
    </source>
</reference>
<evidence type="ECO:0000313" key="5">
    <source>
        <dbReference type="EMBL" id="KAG2993135.1"/>
    </source>
</evidence>
<reference evidence="2" key="2">
    <citation type="submission" date="2018-10" db="EMBL/GenBank/DDBJ databases">
        <title>Effector identification in a new, highly contiguous assembly of the strawberry crown rot pathogen Phytophthora cactorum.</title>
        <authorList>
            <person name="Armitage A.D."/>
            <person name="Nellist C.F."/>
            <person name="Bates H."/>
            <person name="Vickerstaff R.J."/>
            <person name="Harrison R.J."/>
        </authorList>
    </citation>
    <scope>NUCLEOTIDE SEQUENCE</scope>
    <source>
        <strain evidence="2">15-7</strain>
        <strain evidence="3">4032</strain>
        <strain evidence="4">4040</strain>
        <strain evidence="5">P415</strain>
        <strain evidence="6">P421</strain>
    </source>
</reference>
<dbReference type="Proteomes" id="UP000774804">
    <property type="component" value="Unassembled WGS sequence"/>
</dbReference>
<dbReference type="OrthoDB" id="78992at2759"/>
<evidence type="ECO:0000313" key="2">
    <source>
        <dbReference type="EMBL" id="KAG2863382.1"/>
    </source>
</evidence>
<dbReference type="VEuPathDB" id="FungiDB:PC110_g13027"/>
<evidence type="ECO:0000313" key="6">
    <source>
        <dbReference type="EMBL" id="KAG3218675.1"/>
    </source>
</evidence>
<evidence type="ECO:0000313" key="4">
    <source>
        <dbReference type="EMBL" id="KAG2934130.1"/>
    </source>
</evidence>
<dbReference type="EMBL" id="RCML01000076">
    <property type="protein sequence ID" value="KAG2993135.1"/>
    <property type="molecule type" value="Genomic_DNA"/>
</dbReference>
<dbReference type="EMBL" id="RCMG01000105">
    <property type="protein sequence ID" value="KAG2863382.1"/>
    <property type="molecule type" value="Genomic_DNA"/>
</dbReference>
<dbReference type="EMBL" id="MJFZ01000361">
    <property type="protein sequence ID" value="RAW30630.1"/>
    <property type="molecule type" value="Genomic_DNA"/>
</dbReference>
<dbReference type="Proteomes" id="UP000251314">
    <property type="component" value="Unassembled WGS sequence"/>
</dbReference>
<sequence length="135" mass="15014">MIVPEDADSVAAVKLDADASVSDTRMRPKEVEPKTAREARYAAQSLPALRASGNPVAPLVREFIEIFPEKVPAVLLPDRGVRREIDLTPGAKYCVTRQWPLPRDQTEAVDAFFERRHQAGHVREACPRTLAQRSA</sequence>
<accession>A0A329S282</accession>
<evidence type="ECO:0000313" key="7">
    <source>
        <dbReference type="EMBL" id="RAW30630.1"/>
    </source>
</evidence>
<evidence type="ECO:0000313" key="8">
    <source>
        <dbReference type="Proteomes" id="UP000251314"/>
    </source>
</evidence>
<dbReference type="AlphaFoldDB" id="A0A329S282"/>
<name>A0A329S282_9STRA</name>
<proteinExistence type="predicted"/>
<dbReference type="Proteomes" id="UP000736787">
    <property type="component" value="Unassembled WGS sequence"/>
</dbReference>
<keyword evidence="8" id="KW-1185">Reference proteome</keyword>
<dbReference type="EMBL" id="RCMK01000357">
    <property type="protein sequence ID" value="KAG2934130.1"/>
    <property type="molecule type" value="Genomic_DNA"/>
</dbReference>